<evidence type="ECO:0000313" key="14">
    <source>
        <dbReference type="Proteomes" id="UP001233172"/>
    </source>
</evidence>
<dbReference type="InterPro" id="IPR002937">
    <property type="entry name" value="Amino_oxidase"/>
</dbReference>
<dbReference type="EC" id="1.3.3.4" evidence="4 11"/>
<comment type="function">
    <text evidence="1 11">Catalyzes the 6-electron oxidation of protoporphyrinogen-IX to form protoporphyrin-IX.</text>
</comment>
<dbReference type="InterPro" id="IPR050464">
    <property type="entry name" value="Zeta_carotene_desat/Oxidored"/>
</dbReference>
<keyword evidence="14" id="KW-1185">Reference proteome</keyword>
<reference evidence="13" key="2">
    <citation type="submission" date="2023-04" db="EMBL/GenBank/DDBJ databases">
        <authorList>
            <person name="Bu L."/>
            <person name="Lu L."/>
            <person name="Laidemitt M.R."/>
            <person name="Zhang S.M."/>
            <person name="Mutuku M."/>
            <person name="Mkoji G."/>
            <person name="Steinauer M."/>
            <person name="Loker E.S."/>
        </authorList>
    </citation>
    <scope>NUCLEOTIDE SEQUENCE</scope>
    <source>
        <strain evidence="13">KasaAsao</strain>
        <tissue evidence="13">Whole Snail</tissue>
    </source>
</reference>
<dbReference type="InterPro" id="IPR036188">
    <property type="entry name" value="FAD/NAD-bd_sf"/>
</dbReference>
<evidence type="ECO:0000256" key="5">
    <source>
        <dbReference type="ARBA" id="ARBA00022630"/>
    </source>
</evidence>
<evidence type="ECO:0000256" key="9">
    <source>
        <dbReference type="ARBA" id="ARBA00023244"/>
    </source>
</evidence>
<comment type="cofactor">
    <cofactor evidence="11">
        <name>FAD</name>
        <dbReference type="ChEBI" id="CHEBI:57692"/>
    </cofactor>
    <text evidence="11">Binds 1 FAD per subunit.</text>
</comment>
<evidence type="ECO:0000256" key="1">
    <source>
        <dbReference type="ARBA" id="ARBA00002600"/>
    </source>
</evidence>
<keyword evidence="5 11" id="KW-0285">Flavoprotein</keyword>
<evidence type="ECO:0000256" key="7">
    <source>
        <dbReference type="ARBA" id="ARBA00023002"/>
    </source>
</evidence>
<dbReference type="GO" id="GO:0005743">
    <property type="term" value="C:mitochondrial inner membrane"/>
    <property type="evidence" value="ECO:0007669"/>
    <property type="project" value="UniProtKB-SubCell"/>
</dbReference>
<dbReference type="PANTHER" id="PTHR42923:SF3">
    <property type="entry name" value="PROTOPORPHYRINOGEN OXIDASE"/>
    <property type="match status" value="1"/>
</dbReference>
<gene>
    <name evidence="13" type="ORF">Bpfe_031561</name>
</gene>
<dbReference type="SUPFAM" id="SSF51905">
    <property type="entry name" value="FAD/NAD(P)-binding domain"/>
    <property type="match status" value="1"/>
</dbReference>
<comment type="caution">
    <text evidence="13">The sequence shown here is derived from an EMBL/GenBank/DDBJ whole genome shotgun (WGS) entry which is preliminary data.</text>
</comment>
<evidence type="ECO:0000256" key="6">
    <source>
        <dbReference type="ARBA" id="ARBA00022827"/>
    </source>
</evidence>
<dbReference type="InterPro" id="IPR004572">
    <property type="entry name" value="Protoporphyrinogen_oxidase"/>
</dbReference>
<evidence type="ECO:0000256" key="3">
    <source>
        <dbReference type="ARBA" id="ARBA00010551"/>
    </source>
</evidence>
<keyword evidence="8 11" id="KW-0350">Heme biosynthesis</keyword>
<sequence>MTKKVCIIGGGISGLTTGFLLKRKGLSVTVFEKSEAVGGNIQTIERDGYTIEQGPNSLLKAPRLIDLVRLLNIEDKVIAADENANKRYILADGKLEAMGPKSFINGYFSLNTIFSLIREPFVRTKSPENESVAEFVTRRIGAEFLNKAIDPFVSGVYAGDPTNLSMRSAFPKLYEMERDFGSLIMGTIRRKVEKPDPNFPRTFSFKGGLKTLIEAMANELGDAVKRGVSVENIEQNENGKYIVNGEKFDAVVISTPAFIAADLIKSRDENLAKILAEVNYPQVAVVVFGVKTENIKKQLDGFGFLIPSKEKTTNSWNVVPFGSFPRTLAERFSIADDLRRRSPRGR</sequence>
<dbReference type="Gene3D" id="3.50.50.60">
    <property type="entry name" value="FAD/NAD(P)-binding domain"/>
    <property type="match status" value="1"/>
</dbReference>
<evidence type="ECO:0000256" key="4">
    <source>
        <dbReference type="ARBA" id="ARBA00012867"/>
    </source>
</evidence>
<keyword evidence="9 11" id="KW-0627">Porphyrin biosynthesis</keyword>
<dbReference type="GO" id="GO:0004729">
    <property type="term" value="F:oxygen-dependent protoporphyrinogen oxidase activity"/>
    <property type="evidence" value="ECO:0007669"/>
    <property type="project" value="UniProtKB-UniRule"/>
</dbReference>
<comment type="subcellular location">
    <subcellularLocation>
        <location evidence="11">Mitochondrion inner membrane</location>
    </subcellularLocation>
</comment>
<keyword evidence="7 11" id="KW-0560">Oxidoreductase</keyword>
<dbReference type="Pfam" id="PF01593">
    <property type="entry name" value="Amino_oxidase"/>
    <property type="match status" value="1"/>
</dbReference>
<evidence type="ECO:0000256" key="11">
    <source>
        <dbReference type="RuleBase" id="RU367069"/>
    </source>
</evidence>
<evidence type="ECO:0000259" key="12">
    <source>
        <dbReference type="Pfam" id="PF01593"/>
    </source>
</evidence>
<organism evidence="13 14">
    <name type="scientific">Biomphalaria pfeifferi</name>
    <name type="common">Bloodfluke planorb</name>
    <name type="synonym">Freshwater snail</name>
    <dbReference type="NCBI Taxonomy" id="112525"/>
    <lineage>
        <taxon>Eukaryota</taxon>
        <taxon>Metazoa</taxon>
        <taxon>Spiralia</taxon>
        <taxon>Lophotrochozoa</taxon>
        <taxon>Mollusca</taxon>
        <taxon>Gastropoda</taxon>
        <taxon>Heterobranchia</taxon>
        <taxon>Euthyneura</taxon>
        <taxon>Panpulmonata</taxon>
        <taxon>Hygrophila</taxon>
        <taxon>Lymnaeoidea</taxon>
        <taxon>Planorbidae</taxon>
        <taxon>Biomphalaria</taxon>
    </lineage>
</organism>
<evidence type="ECO:0000256" key="10">
    <source>
        <dbReference type="ARBA" id="ARBA00047554"/>
    </source>
</evidence>
<accession>A0AAD8EU89</accession>
<dbReference type="GO" id="GO:0006782">
    <property type="term" value="P:protoporphyrinogen IX biosynthetic process"/>
    <property type="evidence" value="ECO:0007669"/>
    <property type="project" value="UniProtKB-UniRule"/>
</dbReference>
<proteinExistence type="inferred from homology"/>
<dbReference type="NCBIfam" id="TIGR00562">
    <property type="entry name" value="proto_IX_ox"/>
    <property type="match status" value="1"/>
</dbReference>
<comment type="catalytic activity">
    <reaction evidence="10 11">
        <text>protoporphyrinogen IX + 3 O2 = protoporphyrin IX + 3 H2O2</text>
        <dbReference type="Rhea" id="RHEA:25576"/>
        <dbReference type="ChEBI" id="CHEBI:15379"/>
        <dbReference type="ChEBI" id="CHEBI:16240"/>
        <dbReference type="ChEBI" id="CHEBI:57306"/>
        <dbReference type="ChEBI" id="CHEBI:57307"/>
        <dbReference type="EC" id="1.3.3.4"/>
    </reaction>
</comment>
<dbReference type="AlphaFoldDB" id="A0AAD8EU89"/>
<keyword evidence="6 11" id="KW-0274">FAD</keyword>
<evidence type="ECO:0000313" key="13">
    <source>
        <dbReference type="EMBL" id="KAK0038700.1"/>
    </source>
</evidence>
<dbReference type="PRINTS" id="PR00419">
    <property type="entry name" value="ADXRDTASE"/>
</dbReference>
<dbReference type="Proteomes" id="UP001233172">
    <property type="component" value="Unassembled WGS sequence"/>
</dbReference>
<reference evidence="13" key="1">
    <citation type="journal article" date="2023" name="PLoS Negl. Trop. Dis.">
        <title>A genome sequence for Biomphalaria pfeifferi, the major vector snail for the human-infecting parasite Schistosoma mansoni.</title>
        <authorList>
            <person name="Bu L."/>
            <person name="Lu L."/>
            <person name="Laidemitt M.R."/>
            <person name="Zhang S.M."/>
            <person name="Mutuku M."/>
            <person name="Mkoji G."/>
            <person name="Steinauer M."/>
            <person name="Loker E.S."/>
        </authorList>
    </citation>
    <scope>NUCLEOTIDE SEQUENCE</scope>
    <source>
        <strain evidence="13">KasaAsao</strain>
    </source>
</reference>
<comment type="pathway">
    <text evidence="2 11">Porphyrin-containing compound metabolism; protoporphyrin-IX biosynthesis; protoporphyrin-IX from protoporphyrinogen-IX: step 1/1.</text>
</comment>
<dbReference type="EMBL" id="JASAOG010000495">
    <property type="protein sequence ID" value="KAK0038700.1"/>
    <property type="molecule type" value="Genomic_DNA"/>
</dbReference>
<feature type="domain" description="Amine oxidase" evidence="12">
    <location>
        <begin position="12"/>
        <end position="333"/>
    </location>
</feature>
<name>A0AAD8EU89_BIOPF</name>
<evidence type="ECO:0000256" key="2">
    <source>
        <dbReference type="ARBA" id="ARBA00005073"/>
    </source>
</evidence>
<evidence type="ECO:0000256" key="8">
    <source>
        <dbReference type="ARBA" id="ARBA00023133"/>
    </source>
</evidence>
<comment type="similarity">
    <text evidence="3 11">Belongs to the protoporphyrinogen/coproporphyrinogen oxidase family. Protoporphyrinogen oxidase subfamily.</text>
</comment>
<dbReference type="PANTHER" id="PTHR42923">
    <property type="entry name" value="PROTOPORPHYRINOGEN OXIDASE"/>
    <property type="match status" value="1"/>
</dbReference>
<protein>
    <recommendedName>
        <fullName evidence="4 11">Protoporphyrinogen oxidase</fullName>
        <ecNumber evidence="4 11">1.3.3.4</ecNumber>
    </recommendedName>
</protein>